<dbReference type="RefSeq" id="WP_076942394.1">
    <property type="nucleotide sequence ID" value="NZ_MOXD01000006.1"/>
</dbReference>
<dbReference type="GO" id="GO:0005829">
    <property type="term" value="C:cytosol"/>
    <property type="evidence" value="ECO:0007669"/>
    <property type="project" value="TreeGrafter"/>
</dbReference>
<dbReference type="SMART" id="SM00945">
    <property type="entry name" value="ProQ"/>
    <property type="match status" value="1"/>
</dbReference>
<keyword evidence="3" id="KW-0143">Chaperone</keyword>
<dbReference type="Proteomes" id="UP000216021">
    <property type="component" value="Unassembled WGS sequence"/>
</dbReference>
<evidence type="ECO:0000256" key="4">
    <source>
        <dbReference type="SAM" id="MobiDB-lite"/>
    </source>
</evidence>
<dbReference type="Pfam" id="PF04352">
    <property type="entry name" value="ProQ"/>
    <property type="match status" value="1"/>
</dbReference>
<dbReference type="InterPro" id="IPR016103">
    <property type="entry name" value="ProQ/FinO"/>
</dbReference>
<evidence type="ECO:0000256" key="3">
    <source>
        <dbReference type="ARBA" id="ARBA00023186"/>
    </source>
</evidence>
<sequence length="157" mass="17514">MTKKEAIQKPTSSDTGKKSQSGAGGWRSVYIQRVQAHYPRVFSHREVKPLKVGIRDDMLADAAARRLPVPPKHLVLALSKLTKTPRYLRALVAGGPRYDLNGQPCGEVTAEEQENARMLLANLKSHGKKKRFTDQSDAIATSGYFILCNVMFYRCVL</sequence>
<evidence type="ECO:0000313" key="6">
    <source>
        <dbReference type="EMBL" id="OMQ22181.1"/>
    </source>
</evidence>
<keyword evidence="2" id="KW-0694">RNA-binding</keyword>
<dbReference type="SUPFAM" id="SSF48657">
    <property type="entry name" value="FinO-like"/>
    <property type="match status" value="1"/>
</dbReference>
<dbReference type="Gene3D" id="1.10.1710.10">
    <property type="entry name" value="ProQ/FinO domain"/>
    <property type="match status" value="1"/>
</dbReference>
<dbReference type="GO" id="GO:0010608">
    <property type="term" value="P:post-transcriptional regulation of gene expression"/>
    <property type="evidence" value="ECO:0007669"/>
    <property type="project" value="InterPro"/>
</dbReference>
<dbReference type="PANTHER" id="PTHR38106:SF1">
    <property type="entry name" value="RNA CHAPERONE PROQ"/>
    <property type="match status" value="1"/>
</dbReference>
<organism evidence="6 7">
    <name type="scientific">Serratia oryzae</name>
    <dbReference type="NCBI Taxonomy" id="2034155"/>
    <lineage>
        <taxon>Bacteria</taxon>
        <taxon>Pseudomonadati</taxon>
        <taxon>Pseudomonadota</taxon>
        <taxon>Gammaproteobacteria</taxon>
        <taxon>Enterobacterales</taxon>
        <taxon>Yersiniaceae</taxon>
        <taxon>Serratia</taxon>
    </lineage>
</organism>
<dbReference type="GO" id="GO:0034057">
    <property type="term" value="F:RNA strand-exchange activity"/>
    <property type="evidence" value="ECO:0007669"/>
    <property type="project" value="InterPro"/>
</dbReference>
<comment type="caution">
    <text evidence="6">The sequence shown here is derived from an EMBL/GenBank/DDBJ whole genome shotgun (WGS) entry which is preliminary data.</text>
</comment>
<keyword evidence="1" id="KW-0963">Cytoplasm</keyword>
<feature type="region of interest" description="Disordered" evidence="4">
    <location>
        <begin position="1"/>
        <end position="23"/>
    </location>
</feature>
<feature type="compositionally biased region" description="Polar residues" evidence="4">
    <location>
        <begin position="9"/>
        <end position="21"/>
    </location>
</feature>
<keyword evidence="7" id="KW-1185">Reference proteome</keyword>
<dbReference type="GO" id="GO:0033592">
    <property type="term" value="F:RNA strand annealing activity"/>
    <property type="evidence" value="ECO:0007669"/>
    <property type="project" value="InterPro"/>
</dbReference>
<dbReference type="OrthoDB" id="8421419at2"/>
<dbReference type="PANTHER" id="PTHR38106">
    <property type="entry name" value="RNA CHAPERONE PROQ"/>
    <property type="match status" value="1"/>
</dbReference>
<feature type="domain" description="ProQ/FinO" evidence="5">
    <location>
        <begin position="24"/>
        <end position="136"/>
    </location>
</feature>
<dbReference type="EMBL" id="MOXD01000006">
    <property type="protein sequence ID" value="OMQ22181.1"/>
    <property type="molecule type" value="Genomic_DNA"/>
</dbReference>
<dbReference type="STRING" id="2034155.BMI79_11710"/>
<evidence type="ECO:0000313" key="7">
    <source>
        <dbReference type="Proteomes" id="UP000216021"/>
    </source>
</evidence>
<dbReference type="AlphaFoldDB" id="A0A1S8CJF1"/>
<evidence type="ECO:0000256" key="1">
    <source>
        <dbReference type="ARBA" id="ARBA00022490"/>
    </source>
</evidence>
<gene>
    <name evidence="6" type="ORF">BMI79_11710</name>
</gene>
<dbReference type="InterPro" id="IPR036442">
    <property type="entry name" value="ProQ/FinO_sf"/>
</dbReference>
<proteinExistence type="predicted"/>
<evidence type="ECO:0000256" key="2">
    <source>
        <dbReference type="ARBA" id="ARBA00022884"/>
    </source>
</evidence>
<name>A0A1S8CJF1_9GAMM</name>
<evidence type="ECO:0000259" key="5">
    <source>
        <dbReference type="SMART" id="SM00945"/>
    </source>
</evidence>
<accession>A0A1S8CJF1</accession>
<protein>
    <recommendedName>
        <fullName evidence="5">ProQ/FinO domain-containing protein</fullName>
    </recommendedName>
</protein>
<dbReference type="InterPro" id="IPR023529">
    <property type="entry name" value="ProQ"/>
</dbReference>
<reference evidence="6 7" key="1">
    <citation type="submission" date="2016-11" db="EMBL/GenBank/DDBJ databases">
        <title>Rahnella oryzae sp. nov., isolated from rice root.</title>
        <authorList>
            <person name="Zhang X.-X."/>
            <person name="Zhang J."/>
        </authorList>
    </citation>
    <scope>NUCLEOTIDE SEQUENCE [LARGE SCALE GENOMIC DNA]</scope>
    <source>
        <strain evidence="6 7">J11-6</strain>
    </source>
</reference>